<comment type="caution">
    <text evidence="4">The sequence shown here is derived from an EMBL/GenBank/DDBJ whole genome shotgun (WGS) entry which is preliminary data.</text>
</comment>
<accession>A0A0K9NLY2</accession>
<dbReference type="PROSITE" id="PS50056">
    <property type="entry name" value="TYR_PHOSPHATASE_2"/>
    <property type="match status" value="1"/>
</dbReference>
<keyword evidence="1" id="KW-0812">Transmembrane</keyword>
<sequence length="260" mass="29088">MGISLVVGLQATILLLSFLYLKIATPINWSSIREEGGWPGWGLPSMFLRLYLLHASLIGFLIAAASHPSINTPLLLGKKPDGTFPIWSMLLFSPFLIFIRIYAFAKKYKRKTESGFTQVAEGLYVGRWPSLCDGNLPADDPAIIDCTCELPRSSSVLRNSPYICVPTWDTRSPSPEGIESAVRWACGKRAQNKPVYIHCAFGHGRSVCVTCAVMVAMGKAEDWKIAEKMVKEKRPFIRMNALHRANLEDWSKRRSILTKN</sequence>
<reference evidence="5" key="1">
    <citation type="journal article" date="2016" name="Nature">
        <title>The genome of the seagrass Zostera marina reveals angiosperm adaptation to the sea.</title>
        <authorList>
            <person name="Olsen J.L."/>
            <person name="Rouze P."/>
            <person name="Verhelst B."/>
            <person name="Lin Y.-C."/>
            <person name="Bayer T."/>
            <person name="Collen J."/>
            <person name="Dattolo E."/>
            <person name="De Paoli E."/>
            <person name="Dittami S."/>
            <person name="Maumus F."/>
            <person name="Michel G."/>
            <person name="Kersting A."/>
            <person name="Lauritano C."/>
            <person name="Lohaus R."/>
            <person name="Toepel M."/>
            <person name="Tonon T."/>
            <person name="Vanneste K."/>
            <person name="Amirebrahimi M."/>
            <person name="Brakel J."/>
            <person name="Bostroem C."/>
            <person name="Chovatia M."/>
            <person name="Grimwood J."/>
            <person name="Jenkins J.W."/>
            <person name="Jueterbock A."/>
            <person name="Mraz A."/>
            <person name="Stam W.T."/>
            <person name="Tice H."/>
            <person name="Bornberg-Bauer E."/>
            <person name="Green P.J."/>
            <person name="Pearson G.A."/>
            <person name="Procaccini G."/>
            <person name="Duarte C.M."/>
            <person name="Schmutz J."/>
            <person name="Reusch T.B.H."/>
            <person name="Van de Peer Y."/>
        </authorList>
    </citation>
    <scope>NUCLEOTIDE SEQUENCE [LARGE SCALE GENOMIC DNA]</scope>
    <source>
        <strain evidence="5">cv. Finnish</strain>
    </source>
</reference>
<dbReference type="InterPro" id="IPR000387">
    <property type="entry name" value="Tyr_Pase_dom"/>
</dbReference>
<name>A0A0K9NLY2_ZOSMR</name>
<dbReference type="SUPFAM" id="SSF52799">
    <property type="entry name" value="(Phosphotyrosine protein) phosphatases II"/>
    <property type="match status" value="1"/>
</dbReference>
<dbReference type="EMBL" id="LFYR01002110">
    <property type="protein sequence ID" value="KMZ56995.1"/>
    <property type="molecule type" value="Genomic_DNA"/>
</dbReference>
<feature type="domain" description="Tyrosine specific protein phosphatases" evidence="2">
    <location>
        <begin position="176"/>
        <end position="235"/>
    </location>
</feature>
<keyword evidence="1" id="KW-1133">Transmembrane helix</keyword>
<dbReference type="Pfam" id="PF00782">
    <property type="entry name" value="DSPc"/>
    <property type="match status" value="1"/>
</dbReference>
<feature type="domain" description="SRCR" evidence="3">
    <location>
        <begin position="99"/>
        <end position="212"/>
    </location>
</feature>
<dbReference type="InterPro" id="IPR020422">
    <property type="entry name" value="TYR_PHOSPHATASE_DUAL_dom"/>
</dbReference>
<dbReference type="InterPro" id="IPR000340">
    <property type="entry name" value="Dual-sp_phosphatase_cat-dom"/>
</dbReference>
<dbReference type="InterPro" id="IPR029021">
    <property type="entry name" value="Prot-tyrosine_phosphatase-like"/>
</dbReference>
<evidence type="ECO:0000259" key="2">
    <source>
        <dbReference type="PROSITE" id="PS50056"/>
    </source>
</evidence>
<evidence type="ECO:0000313" key="4">
    <source>
        <dbReference type="EMBL" id="KMZ56995.1"/>
    </source>
</evidence>
<dbReference type="GO" id="GO:0016791">
    <property type="term" value="F:phosphatase activity"/>
    <property type="evidence" value="ECO:0007669"/>
    <property type="project" value="UniProtKB-ARBA"/>
</dbReference>
<dbReference type="PANTHER" id="PTHR47216">
    <property type="match status" value="1"/>
</dbReference>
<dbReference type="InterPro" id="IPR001190">
    <property type="entry name" value="SRCR"/>
</dbReference>
<dbReference type="SMART" id="SM00195">
    <property type="entry name" value="DSPc"/>
    <property type="match status" value="1"/>
</dbReference>
<proteinExistence type="predicted"/>
<dbReference type="GO" id="GO:0016020">
    <property type="term" value="C:membrane"/>
    <property type="evidence" value="ECO:0007669"/>
    <property type="project" value="InterPro"/>
</dbReference>
<feature type="transmembrane region" description="Helical" evidence="1">
    <location>
        <begin position="6"/>
        <end position="25"/>
    </location>
</feature>
<gene>
    <name evidence="4" type="ORF">ZOSMA_8G01420</name>
</gene>
<dbReference type="PANTHER" id="PTHR47216:SF4">
    <property type="entry name" value="OS01G0859400 PROTEIN"/>
    <property type="match status" value="1"/>
</dbReference>
<dbReference type="OrthoDB" id="1890923at2759"/>
<feature type="transmembrane region" description="Helical" evidence="1">
    <location>
        <begin position="86"/>
        <end position="105"/>
    </location>
</feature>
<dbReference type="STRING" id="29655.A0A0K9NLY2"/>
<evidence type="ECO:0000259" key="3">
    <source>
        <dbReference type="PROSITE" id="PS50287"/>
    </source>
</evidence>
<protein>
    <submittedName>
        <fullName evidence="4">Dual specificity phosphatase, catalytic domain containing protein,expressed</fullName>
    </submittedName>
</protein>
<keyword evidence="1" id="KW-0472">Membrane</keyword>
<evidence type="ECO:0000256" key="1">
    <source>
        <dbReference type="SAM" id="Phobius"/>
    </source>
</evidence>
<dbReference type="Proteomes" id="UP000036987">
    <property type="component" value="Unassembled WGS sequence"/>
</dbReference>
<evidence type="ECO:0000313" key="5">
    <source>
        <dbReference type="Proteomes" id="UP000036987"/>
    </source>
</evidence>
<dbReference type="Gene3D" id="3.90.190.10">
    <property type="entry name" value="Protein tyrosine phosphatase superfamily"/>
    <property type="match status" value="1"/>
</dbReference>
<feature type="transmembrane region" description="Helical" evidence="1">
    <location>
        <begin position="46"/>
        <end position="66"/>
    </location>
</feature>
<organism evidence="4 5">
    <name type="scientific">Zostera marina</name>
    <name type="common">Eelgrass</name>
    <dbReference type="NCBI Taxonomy" id="29655"/>
    <lineage>
        <taxon>Eukaryota</taxon>
        <taxon>Viridiplantae</taxon>
        <taxon>Streptophyta</taxon>
        <taxon>Embryophyta</taxon>
        <taxon>Tracheophyta</taxon>
        <taxon>Spermatophyta</taxon>
        <taxon>Magnoliopsida</taxon>
        <taxon>Liliopsida</taxon>
        <taxon>Zosteraceae</taxon>
        <taxon>Zostera</taxon>
    </lineage>
</organism>
<dbReference type="AlphaFoldDB" id="A0A0K9NLY2"/>
<dbReference type="PROSITE" id="PS50287">
    <property type="entry name" value="SRCR_2"/>
    <property type="match status" value="1"/>
</dbReference>
<dbReference type="CDD" id="cd14527">
    <property type="entry name" value="DSP_bac"/>
    <property type="match status" value="1"/>
</dbReference>
<dbReference type="OMA" id="NAYMCIP"/>
<keyword evidence="5" id="KW-1185">Reference proteome</keyword>